<dbReference type="Gene3D" id="3.40.50.300">
    <property type="entry name" value="P-loop containing nucleotide triphosphate hydrolases"/>
    <property type="match status" value="1"/>
</dbReference>
<proteinExistence type="predicted"/>
<comment type="caution">
    <text evidence="2">The sequence shown here is derived from an EMBL/GenBank/DDBJ whole genome shotgun (WGS) entry which is preliminary data.</text>
</comment>
<protein>
    <submittedName>
        <fullName evidence="2">ATP-binding protein</fullName>
    </submittedName>
</protein>
<sequence>MKEFDVRKLLGKGTQIVTGRIGSGKTEIAINLAIKLKSLGIPVKLFDMDIVKPYVRIRDVVHELSPYALDLVLPPPLTRALDVPVFPADVIFQLMDKESYHVLDVGGDAYGAGSIAQFRKFFEDSYHMLFVVNTRRPYTETKEQILKEIETIENSSKLKVTYLILNTNLRWETTGEIIKEGFSILNEVSRELSIPILFGCVDESKLSLMDSLDVDVFPLKLFISPIPI</sequence>
<name>A0A7C4XS31_9BACT</name>
<dbReference type="InterPro" id="IPR002586">
    <property type="entry name" value="CobQ/CobB/MinD/ParA_Nub-bd_dom"/>
</dbReference>
<dbReference type="SUPFAM" id="SSF52540">
    <property type="entry name" value="P-loop containing nucleoside triphosphate hydrolases"/>
    <property type="match status" value="1"/>
</dbReference>
<dbReference type="Pfam" id="PF01656">
    <property type="entry name" value="CbiA"/>
    <property type="match status" value="1"/>
</dbReference>
<evidence type="ECO:0000313" key="2">
    <source>
        <dbReference type="EMBL" id="HGW59836.1"/>
    </source>
</evidence>
<evidence type="ECO:0000259" key="1">
    <source>
        <dbReference type="Pfam" id="PF01656"/>
    </source>
</evidence>
<keyword evidence="2" id="KW-0067">ATP-binding</keyword>
<feature type="domain" description="CobQ/CobB/MinD/ParA nucleotide binding" evidence="1">
    <location>
        <begin position="22"/>
        <end position="160"/>
    </location>
</feature>
<dbReference type="EMBL" id="DTHV01000006">
    <property type="protein sequence ID" value="HGW59836.1"/>
    <property type="molecule type" value="Genomic_DNA"/>
</dbReference>
<dbReference type="GO" id="GO:0005524">
    <property type="term" value="F:ATP binding"/>
    <property type="evidence" value="ECO:0007669"/>
    <property type="project" value="UniProtKB-KW"/>
</dbReference>
<dbReference type="InterPro" id="IPR027417">
    <property type="entry name" value="P-loop_NTPase"/>
</dbReference>
<gene>
    <name evidence="2" type="ORF">ENV82_00105</name>
</gene>
<keyword evidence="2" id="KW-0547">Nucleotide-binding</keyword>
<reference evidence="2" key="1">
    <citation type="journal article" date="2020" name="mSystems">
        <title>Genome- and Community-Level Interaction Insights into Carbon Utilization and Element Cycling Functions of Hydrothermarchaeota in Hydrothermal Sediment.</title>
        <authorList>
            <person name="Zhou Z."/>
            <person name="Liu Y."/>
            <person name="Xu W."/>
            <person name="Pan J."/>
            <person name="Luo Z.H."/>
            <person name="Li M."/>
        </authorList>
    </citation>
    <scope>NUCLEOTIDE SEQUENCE [LARGE SCALE GENOMIC DNA]</scope>
    <source>
        <strain evidence="2">SpSt-794</strain>
    </source>
</reference>
<dbReference type="AlphaFoldDB" id="A0A7C4XS31"/>
<accession>A0A7C4XS31</accession>
<organism evidence="2">
    <name type="scientific">Caldisericum exile</name>
    <dbReference type="NCBI Taxonomy" id="693075"/>
    <lineage>
        <taxon>Bacteria</taxon>
        <taxon>Pseudomonadati</taxon>
        <taxon>Caldisericota/Cryosericota group</taxon>
        <taxon>Caldisericota</taxon>
        <taxon>Caldisericia</taxon>
        <taxon>Caldisericales</taxon>
        <taxon>Caldisericaceae</taxon>
        <taxon>Caldisericum</taxon>
    </lineage>
</organism>